<sequence>MDKEMVKMVCREYDVEVMNVGPTEISEMAKKKEIFDEEDLDHLQDRPPVLTIMGHVDHGKTTLLDYIRKSKAFGAMRARGARVTDIAIIVVAADDGMRHQTTEAIAHARSAQVDAAGPSIPVQVIGLNNVPFAGDEFEVVDSLDIARARAEYP</sequence>
<gene>
    <name evidence="4" type="ORF">CTI12_AA039480</name>
</gene>
<keyword evidence="5" id="KW-1185">Reference proteome</keyword>
<evidence type="ECO:0000259" key="3">
    <source>
        <dbReference type="Pfam" id="PF22042"/>
    </source>
</evidence>
<dbReference type="STRING" id="35608.A0A2U1QEE1"/>
<dbReference type="GO" id="GO:0003743">
    <property type="term" value="F:translation initiation factor activity"/>
    <property type="evidence" value="ECO:0007669"/>
    <property type="project" value="TreeGrafter"/>
</dbReference>
<dbReference type="PANTHER" id="PTHR43381">
    <property type="entry name" value="TRANSLATION INITIATION FACTOR IF-2-RELATED"/>
    <property type="match status" value="1"/>
</dbReference>
<proteinExistence type="predicted"/>
<dbReference type="AlphaFoldDB" id="A0A2U1QEE1"/>
<evidence type="ECO:0000313" key="5">
    <source>
        <dbReference type="Proteomes" id="UP000245207"/>
    </source>
</evidence>
<reference evidence="4 5" key="1">
    <citation type="journal article" date="2018" name="Mol. Plant">
        <title>The genome of Artemisia annua provides insight into the evolution of Asteraceae family and artemisinin biosynthesis.</title>
        <authorList>
            <person name="Shen Q."/>
            <person name="Zhang L."/>
            <person name="Liao Z."/>
            <person name="Wang S."/>
            <person name="Yan T."/>
            <person name="Shi P."/>
            <person name="Liu M."/>
            <person name="Fu X."/>
            <person name="Pan Q."/>
            <person name="Wang Y."/>
            <person name="Lv Z."/>
            <person name="Lu X."/>
            <person name="Zhang F."/>
            <person name="Jiang W."/>
            <person name="Ma Y."/>
            <person name="Chen M."/>
            <person name="Hao X."/>
            <person name="Li L."/>
            <person name="Tang Y."/>
            <person name="Lv G."/>
            <person name="Zhou Y."/>
            <person name="Sun X."/>
            <person name="Brodelius P.E."/>
            <person name="Rose J.K.C."/>
            <person name="Tang K."/>
        </authorList>
    </citation>
    <scope>NUCLEOTIDE SEQUENCE [LARGE SCALE GENOMIC DNA]</scope>
    <source>
        <strain evidence="5">cv. Huhao1</strain>
        <tissue evidence="4">Leaf</tissue>
    </source>
</reference>
<keyword evidence="1" id="KW-0547">Nucleotide-binding</keyword>
<dbReference type="GO" id="GO:0003924">
    <property type="term" value="F:GTPase activity"/>
    <property type="evidence" value="ECO:0007669"/>
    <property type="project" value="InterPro"/>
</dbReference>
<dbReference type="GO" id="GO:0005737">
    <property type="term" value="C:cytoplasm"/>
    <property type="evidence" value="ECO:0007669"/>
    <property type="project" value="TreeGrafter"/>
</dbReference>
<dbReference type="InterPro" id="IPR027417">
    <property type="entry name" value="P-loop_NTPase"/>
</dbReference>
<dbReference type="Gene3D" id="3.40.50.300">
    <property type="entry name" value="P-loop containing nucleotide triphosphate hydrolases"/>
    <property type="match status" value="2"/>
</dbReference>
<organism evidence="4 5">
    <name type="scientific">Artemisia annua</name>
    <name type="common">Sweet wormwood</name>
    <dbReference type="NCBI Taxonomy" id="35608"/>
    <lineage>
        <taxon>Eukaryota</taxon>
        <taxon>Viridiplantae</taxon>
        <taxon>Streptophyta</taxon>
        <taxon>Embryophyta</taxon>
        <taxon>Tracheophyta</taxon>
        <taxon>Spermatophyta</taxon>
        <taxon>Magnoliopsida</taxon>
        <taxon>eudicotyledons</taxon>
        <taxon>Gunneridae</taxon>
        <taxon>Pentapetalae</taxon>
        <taxon>asterids</taxon>
        <taxon>campanulids</taxon>
        <taxon>Asterales</taxon>
        <taxon>Asteraceae</taxon>
        <taxon>Asteroideae</taxon>
        <taxon>Anthemideae</taxon>
        <taxon>Artemisiinae</taxon>
        <taxon>Artemisia</taxon>
    </lineage>
</organism>
<name>A0A2U1QEE1_ARTAN</name>
<dbReference type="PANTHER" id="PTHR43381:SF5">
    <property type="entry name" value="TR-TYPE G DOMAIN-CONTAINING PROTEIN"/>
    <property type="match status" value="1"/>
</dbReference>
<dbReference type="EMBL" id="PKPP01000183">
    <property type="protein sequence ID" value="PWA96358.1"/>
    <property type="molecule type" value="Genomic_DNA"/>
</dbReference>
<accession>A0A2U1QEE1</accession>
<feature type="domain" description="Elongation factor G-like" evidence="3">
    <location>
        <begin position="90"/>
        <end position="139"/>
    </location>
</feature>
<evidence type="ECO:0000256" key="2">
    <source>
        <dbReference type="ARBA" id="ARBA00023134"/>
    </source>
</evidence>
<comment type="caution">
    <text evidence="4">The sequence shown here is derived from an EMBL/GenBank/DDBJ whole genome shotgun (WGS) entry which is preliminary data.</text>
</comment>
<dbReference type="Pfam" id="PF22042">
    <property type="entry name" value="EF-G_D2"/>
    <property type="match status" value="1"/>
</dbReference>
<dbReference type="InterPro" id="IPR053905">
    <property type="entry name" value="EF-G-like_DII"/>
</dbReference>
<dbReference type="OrthoDB" id="1749192at2759"/>
<dbReference type="GO" id="GO:0005525">
    <property type="term" value="F:GTP binding"/>
    <property type="evidence" value="ECO:0007669"/>
    <property type="project" value="UniProtKB-KW"/>
</dbReference>
<evidence type="ECO:0000313" key="4">
    <source>
        <dbReference type="EMBL" id="PWA96358.1"/>
    </source>
</evidence>
<dbReference type="Proteomes" id="UP000245207">
    <property type="component" value="Unassembled WGS sequence"/>
</dbReference>
<keyword evidence="2" id="KW-0342">GTP-binding</keyword>
<dbReference type="SUPFAM" id="SSF52540">
    <property type="entry name" value="P-loop containing nucleoside triphosphate hydrolases"/>
    <property type="match status" value="1"/>
</dbReference>
<dbReference type="InterPro" id="IPR015760">
    <property type="entry name" value="TIF_IF2"/>
</dbReference>
<evidence type="ECO:0000256" key="1">
    <source>
        <dbReference type="ARBA" id="ARBA00022741"/>
    </source>
</evidence>
<protein>
    <recommendedName>
        <fullName evidence="3">Elongation factor G-like domain-containing protein</fullName>
    </recommendedName>
</protein>